<sequence length="166" mass="18034">MNQPANATAAASKTNCGSSEMSTLQTMSKYEKPKGMPSEGSCEDTSITAQPEEPTADSKHPEPNFTHFKTTKTRRPSEHDIFLAPDTLKSALSDAEYNVMIDTLVEAAVNEHNNWGAEVADAIVKRFMGGERDVSFAEALRDDCWSVDGLVGLGMLIVLVWLAIVV</sequence>
<evidence type="ECO:0000256" key="2">
    <source>
        <dbReference type="SAM" id="Phobius"/>
    </source>
</evidence>
<feature type="region of interest" description="Disordered" evidence="1">
    <location>
        <begin position="1"/>
        <end position="73"/>
    </location>
</feature>
<protein>
    <submittedName>
        <fullName evidence="3">Uncharacterized protein</fullName>
    </submittedName>
</protein>
<organism evidence="3 4">
    <name type="scientific">Septoria linicola</name>
    <dbReference type="NCBI Taxonomy" id="215465"/>
    <lineage>
        <taxon>Eukaryota</taxon>
        <taxon>Fungi</taxon>
        <taxon>Dikarya</taxon>
        <taxon>Ascomycota</taxon>
        <taxon>Pezizomycotina</taxon>
        <taxon>Dothideomycetes</taxon>
        <taxon>Dothideomycetidae</taxon>
        <taxon>Mycosphaerellales</taxon>
        <taxon>Mycosphaerellaceae</taxon>
        <taxon>Septoria</taxon>
    </lineage>
</organism>
<dbReference type="Proteomes" id="UP001056384">
    <property type="component" value="Chromosome 10"/>
</dbReference>
<keyword evidence="2" id="KW-1133">Transmembrane helix</keyword>
<keyword evidence="2" id="KW-0812">Transmembrane</keyword>
<feature type="transmembrane region" description="Helical" evidence="2">
    <location>
        <begin position="145"/>
        <end position="165"/>
    </location>
</feature>
<keyword evidence="2" id="KW-0472">Membrane</keyword>
<evidence type="ECO:0000256" key="1">
    <source>
        <dbReference type="SAM" id="MobiDB-lite"/>
    </source>
</evidence>
<keyword evidence="4" id="KW-1185">Reference proteome</keyword>
<evidence type="ECO:0000313" key="4">
    <source>
        <dbReference type="Proteomes" id="UP001056384"/>
    </source>
</evidence>
<evidence type="ECO:0000313" key="3">
    <source>
        <dbReference type="EMBL" id="USW57970.1"/>
    </source>
</evidence>
<dbReference type="EMBL" id="CP099427">
    <property type="protein sequence ID" value="USW57970.1"/>
    <property type="molecule type" value="Genomic_DNA"/>
</dbReference>
<dbReference type="AlphaFoldDB" id="A0A9Q9B4A6"/>
<feature type="compositionally biased region" description="Polar residues" evidence="1">
    <location>
        <begin position="1"/>
        <end position="28"/>
    </location>
</feature>
<name>A0A9Q9B4A6_9PEZI</name>
<accession>A0A9Q9B4A6</accession>
<reference evidence="3" key="1">
    <citation type="submission" date="2022-06" db="EMBL/GenBank/DDBJ databases">
        <title>Complete genome sequences of two strains of the flax pathogen Septoria linicola.</title>
        <authorList>
            <person name="Lapalu N."/>
            <person name="Simon A."/>
            <person name="Demenou B."/>
            <person name="Paumier D."/>
            <person name="Guillot M.-P."/>
            <person name="Gout L."/>
            <person name="Valade R."/>
        </authorList>
    </citation>
    <scope>NUCLEOTIDE SEQUENCE</scope>
    <source>
        <strain evidence="3">SE15195</strain>
    </source>
</reference>
<gene>
    <name evidence="3" type="ORF">Slin15195_G112890</name>
</gene>
<proteinExistence type="predicted"/>